<dbReference type="PANTHER" id="PTHR34598">
    <property type="entry name" value="BLL6449 PROTEIN"/>
    <property type="match status" value="1"/>
</dbReference>
<keyword evidence="4" id="KW-1185">Reference proteome</keyword>
<keyword evidence="1" id="KW-0560">Oxidoreductase</keyword>
<dbReference type="AlphaFoldDB" id="A0A139IFL7"/>
<dbReference type="InterPro" id="IPR044053">
    <property type="entry name" value="AsaB-like"/>
</dbReference>
<evidence type="ECO:0000256" key="2">
    <source>
        <dbReference type="ARBA" id="ARBA00023604"/>
    </source>
</evidence>
<name>A0A139IFL7_9PEZI</name>
<evidence type="ECO:0000256" key="1">
    <source>
        <dbReference type="ARBA" id="ARBA00023002"/>
    </source>
</evidence>
<comment type="caution">
    <text evidence="3">The sequence shown here is derived from an EMBL/GenBank/DDBJ whole genome shotgun (WGS) entry which is preliminary data.</text>
</comment>
<dbReference type="GO" id="GO:0016491">
    <property type="term" value="F:oxidoreductase activity"/>
    <property type="evidence" value="ECO:0007669"/>
    <property type="project" value="UniProtKB-KW"/>
</dbReference>
<dbReference type="PANTHER" id="PTHR34598:SF3">
    <property type="entry name" value="OXIDOREDUCTASE AN1597"/>
    <property type="match status" value="1"/>
</dbReference>
<protein>
    <submittedName>
        <fullName evidence="3">Uncharacterized protein</fullName>
    </submittedName>
</protein>
<reference evidence="3 4" key="1">
    <citation type="submission" date="2015-07" db="EMBL/GenBank/DDBJ databases">
        <title>Comparative genomics of the Sigatoka disease complex on banana suggests a link between parallel evolutionary changes in Pseudocercospora fijiensis and Pseudocercospora eumusae and increased virulence on the banana host.</title>
        <authorList>
            <person name="Chang T.-C."/>
            <person name="Salvucci A."/>
            <person name="Crous P.W."/>
            <person name="Stergiopoulos I."/>
        </authorList>
    </citation>
    <scope>NUCLEOTIDE SEQUENCE [LARGE SCALE GENOMIC DNA]</scope>
    <source>
        <strain evidence="3 4">CBS 116634</strain>
    </source>
</reference>
<evidence type="ECO:0000313" key="4">
    <source>
        <dbReference type="Proteomes" id="UP000073492"/>
    </source>
</evidence>
<accession>A0A139IFL7</accession>
<dbReference type="OrthoDB" id="412788at2759"/>
<dbReference type="EMBL" id="LFZO01000115">
    <property type="protein sequence ID" value="KXT13503.1"/>
    <property type="molecule type" value="Genomic_DNA"/>
</dbReference>
<evidence type="ECO:0000313" key="3">
    <source>
        <dbReference type="EMBL" id="KXT13503.1"/>
    </source>
</evidence>
<gene>
    <name evidence="3" type="ORF">AC579_2065</name>
</gene>
<comment type="similarity">
    <text evidence="2">Belongs to the asaB hydroxylase/desaturase family.</text>
</comment>
<organism evidence="3 4">
    <name type="scientific">Pseudocercospora musae</name>
    <dbReference type="NCBI Taxonomy" id="113226"/>
    <lineage>
        <taxon>Eukaryota</taxon>
        <taxon>Fungi</taxon>
        <taxon>Dikarya</taxon>
        <taxon>Ascomycota</taxon>
        <taxon>Pezizomycotina</taxon>
        <taxon>Dothideomycetes</taxon>
        <taxon>Dothideomycetidae</taxon>
        <taxon>Mycosphaerellales</taxon>
        <taxon>Mycosphaerellaceae</taxon>
        <taxon>Pseudocercospora</taxon>
    </lineage>
</organism>
<proteinExistence type="inferred from homology"/>
<dbReference type="STRING" id="113226.A0A139IFL7"/>
<dbReference type="Proteomes" id="UP000073492">
    <property type="component" value="Unassembled WGS sequence"/>
</dbReference>
<sequence>MTTTHTGETSSIGVYPKVLATLNYYLEPERGGSDKYILGSGNDLELNKYDSAEVYVSNIRGNEADFRLDEHGFELLQDVETIKSSDPTYLREEYYAIVARALAAKVGASEVVVTSNIRRLRKDSHRRKRIPISYASLVHVDQSWSGARVKYAHKCPQFSKRFDNSRWAVINWWQPIDHAATRWPLAVCDGSSIADEDWREIIATSPKRRPKLPGDDAGDVGTPIEPPCAALPPSSEADVRSNPDHGMWNVVKPRSQDEHKWYFFQDVQPHEALLIKIFDSQTQGVSRRTPHSAFQSPIDYGPERTSIEFRCLAFWDEKPLVICTPGQSLLSQRR</sequence>
<dbReference type="NCBIfam" id="NF041278">
    <property type="entry name" value="CmcJ_NvfI_EfuI"/>
    <property type="match status" value="1"/>
</dbReference>